<gene>
    <name evidence="2" type="ORF">QCO44_07550</name>
</gene>
<feature type="compositionally biased region" description="Basic and acidic residues" evidence="1">
    <location>
        <begin position="1"/>
        <end position="16"/>
    </location>
</feature>
<feature type="region of interest" description="Disordered" evidence="1">
    <location>
        <begin position="1"/>
        <end position="83"/>
    </location>
</feature>
<accession>A0ABV3X6Q3</accession>
<keyword evidence="3" id="KW-1185">Reference proteome</keyword>
<protein>
    <submittedName>
        <fullName evidence="2">YbjN domain-containing protein</fullName>
    </submittedName>
</protein>
<name>A0ABV3X6Q3_9FIRM</name>
<dbReference type="RefSeq" id="WP_368847219.1">
    <property type="nucleotide sequence ID" value="NZ_CP194411.1"/>
</dbReference>
<reference evidence="2 3" key="1">
    <citation type="submission" date="2023-04" db="EMBL/GenBank/DDBJ databases">
        <title>Genome Sequence of Selenomonas sputigena ATCC 33150.</title>
        <authorList>
            <person name="Miller D.P."/>
            <person name="Anvari S."/>
            <person name="Polson S.W."/>
            <person name="Macdonald M."/>
            <person name="Mcdowell J.V."/>
        </authorList>
    </citation>
    <scope>NUCLEOTIDE SEQUENCE [LARGE SCALE GENOMIC DNA]</scope>
    <source>
        <strain evidence="2 3">ATCC 33150</strain>
    </source>
</reference>
<dbReference type="EMBL" id="JARVLH010000004">
    <property type="protein sequence ID" value="MEX5285490.1"/>
    <property type="molecule type" value="Genomic_DNA"/>
</dbReference>
<evidence type="ECO:0000313" key="3">
    <source>
        <dbReference type="Proteomes" id="UP001559623"/>
    </source>
</evidence>
<dbReference type="Pfam" id="PF10722">
    <property type="entry name" value="YbjN"/>
    <property type="match status" value="1"/>
</dbReference>
<feature type="compositionally biased region" description="Low complexity" evidence="1">
    <location>
        <begin position="17"/>
        <end position="83"/>
    </location>
</feature>
<sequence>MTEKTDNMEATTKEAKPAAAAAKPAAPAPAAKPAAPAAAAAKPVAAAAKPAAAPAAKPAATAAKPAAAPTAKPAATAAKPAAAAAKPAATAAKPAAPAAKPVAAAAKPAAPAAKPAAAAAKPAVKPAAAKPAAAKPAPAPAEEEIETKAAQFDAMLKELGIQAFEKREIGDEYGTVVYESKVEAKGQVLPIFVILDDSLYGIVRVVVGSQVVNDKNEMDLAAYINELNRHYKLFKYYMTEDGSLILDAGLPSSDRGFEPQIIRVILDVIIHHLDETFPETMKKIWAYD</sequence>
<dbReference type="Proteomes" id="UP001559623">
    <property type="component" value="Unassembled WGS sequence"/>
</dbReference>
<comment type="caution">
    <text evidence="2">The sequence shown here is derived from an EMBL/GenBank/DDBJ whole genome shotgun (WGS) entry which is preliminary data.</text>
</comment>
<proteinExistence type="predicted"/>
<organism evidence="2 3">
    <name type="scientific">Selenomonas sputigena</name>
    <dbReference type="NCBI Taxonomy" id="69823"/>
    <lineage>
        <taxon>Bacteria</taxon>
        <taxon>Bacillati</taxon>
        <taxon>Bacillota</taxon>
        <taxon>Negativicutes</taxon>
        <taxon>Selenomonadales</taxon>
        <taxon>Selenomonadaceae</taxon>
        <taxon>Selenomonas</taxon>
    </lineage>
</organism>
<dbReference type="InterPro" id="IPR019660">
    <property type="entry name" value="Put_sensory_transdc_reg_YbjN"/>
</dbReference>
<evidence type="ECO:0000256" key="1">
    <source>
        <dbReference type="SAM" id="MobiDB-lite"/>
    </source>
</evidence>
<evidence type="ECO:0000313" key="2">
    <source>
        <dbReference type="EMBL" id="MEX5285490.1"/>
    </source>
</evidence>